<feature type="binding site" evidence="11">
    <location>
        <position position="44"/>
    </location>
    <ligand>
        <name>ATP</name>
        <dbReference type="ChEBI" id="CHEBI:30616"/>
    </ligand>
</feature>
<dbReference type="PROSITE" id="PS50011">
    <property type="entry name" value="PROTEIN_KINASE_DOM"/>
    <property type="match status" value="1"/>
</dbReference>
<reference evidence="13" key="1">
    <citation type="submission" date="2020-10" db="EMBL/GenBank/DDBJ databases">
        <authorList>
            <person name="Castelo-Branco R."/>
            <person name="Eusebio N."/>
            <person name="Adriana R."/>
            <person name="Vieira A."/>
            <person name="Brugerolle De Fraissinette N."/>
            <person name="Rezende De Castro R."/>
            <person name="Schneider M.P."/>
            <person name="Vasconcelos V."/>
            <person name="Leao P.N."/>
        </authorList>
    </citation>
    <scope>NUCLEOTIDE SEQUENCE</scope>
    <source>
        <strain evidence="13">LEGE 07310</strain>
    </source>
</reference>
<dbReference type="EMBL" id="JADEXG010000057">
    <property type="protein sequence ID" value="MBE9079456.1"/>
    <property type="molecule type" value="Genomic_DNA"/>
</dbReference>
<dbReference type="SMART" id="SM00220">
    <property type="entry name" value="S_TKc"/>
    <property type="match status" value="1"/>
</dbReference>
<dbReference type="PANTHER" id="PTHR24363">
    <property type="entry name" value="SERINE/THREONINE PROTEIN KINASE"/>
    <property type="match status" value="1"/>
</dbReference>
<dbReference type="GO" id="GO:0004674">
    <property type="term" value="F:protein serine/threonine kinase activity"/>
    <property type="evidence" value="ECO:0007669"/>
    <property type="project" value="UniProtKB-KW"/>
</dbReference>
<keyword evidence="3" id="KW-0723">Serine/threonine-protein kinase</keyword>
<dbReference type="InterPro" id="IPR017441">
    <property type="entry name" value="Protein_kinase_ATP_BS"/>
</dbReference>
<keyword evidence="7" id="KW-0418">Kinase</keyword>
<keyword evidence="14" id="KW-1185">Reference proteome</keyword>
<evidence type="ECO:0000256" key="2">
    <source>
        <dbReference type="ARBA" id="ARBA00012513"/>
    </source>
</evidence>
<evidence type="ECO:0000313" key="14">
    <source>
        <dbReference type="Proteomes" id="UP000636505"/>
    </source>
</evidence>
<dbReference type="InterPro" id="IPR000719">
    <property type="entry name" value="Prot_kinase_dom"/>
</dbReference>
<evidence type="ECO:0000256" key="8">
    <source>
        <dbReference type="ARBA" id="ARBA00022840"/>
    </source>
</evidence>
<feature type="domain" description="Protein kinase" evidence="12">
    <location>
        <begin position="15"/>
        <end position="271"/>
    </location>
</feature>
<gene>
    <name evidence="13" type="ORF">IQ241_19505</name>
</gene>
<sequence length="763" mass="83689">MLVPYARGHMLSDRYQILSTLGQGSTGYTYKAQMIDLDCPVAIKVLSLKRLGDWKILDLFEREAEVLERLNHPGIPRYIDYFQADVGSDRHFYLVQSLAPGNSLANLVKAGQRFDEAEIVVIAHQVLAILEYLHTREPAVIHRDIKPDNLIYQPNGQLSLVDFGAVKNLYRHTAIGSGTCIGTLNYMPPEQLRGQACFASDLYGLGSTLLFLALGESPATLPRWRNRIQFRSRISLSPSLCKWLETLLQPAVEERFQTVQQAQSRLDSVKFNWQEPRSAPAIPKSKKYPANRTSAKDSDALVTAFKVFFWIGLAASIRKIMLEQPSPVAATAESASVSADRSSSRPDAMAHRLSLGERSLLPQISDFKQLAIKAYADGHYPLAIDLFEALLVTQRNDPEALIYLNNARIGEQPAHTIAVAAPLKESTNPALEILRGIAQAQDEINQAGGIAGIPLKVLIADDGNNPNIAQRLATKLTSDPSILAIIGHFSSDVTLAAAPIYQQKGLPMISPTSTSVEISSLGDYVFRTAPSDRFAAAALASYQLETLHRRKTAIFYNSQSSYSQSLKNEFTTALYGDGGEVVTEFDLIQFSHYSAAEAVRQAQQAGAEVLMLAANTPTLDPALRVIDANQGELPLLGGDSLYNPKILDQAGPAATELVVAIPWHLQAHRESSFAQHSYDYWGGDVSWRTATTYDAARAIFAALQNQPSREGIETVLSSDRPVTDGATQIVKFLPSGDRNQQPQLVTVRNGDRSGYGYDFVPIP</sequence>
<dbReference type="InterPro" id="IPR011009">
    <property type="entry name" value="Kinase-like_dom_sf"/>
</dbReference>
<evidence type="ECO:0000256" key="7">
    <source>
        <dbReference type="ARBA" id="ARBA00022777"/>
    </source>
</evidence>
<evidence type="ECO:0000313" key="13">
    <source>
        <dbReference type="EMBL" id="MBE9079456.1"/>
    </source>
</evidence>
<comment type="caution">
    <text evidence="13">The sequence shown here is derived from an EMBL/GenBank/DDBJ whole genome shotgun (WGS) entry which is preliminary data.</text>
</comment>
<evidence type="ECO:0000256" key="5">
    <source>
        <dbReference type="ARBA" id="ARBA00022729"/>
    </source>
</evidence>
<dbReference type="PROSITE" id="PS00107">
    <property type="entry name" value="PROTEIN_KINASE_ATP"/>
    <property type="match status" value="1"/>
</dbReference>
<dbReference type="Proteomes" id="UP000636505">
    <property type="component" value="Unassembled WGS sequence"/>
</dbReference>
<keyword evidence="4" id="KW-0808">Transferase</keyword>
<evidence type="ECO:0000256" key="1">
    <source>
        <dbReference type="ARBA" id="ARBA00010062"/>
    </source>
</evidence>
<comment type="catalytic activity">
    <reaction evidence="10">
        <text>L-seryl-[protein] + ATP = O-phospho-L-seryl-[protein] + ADP + H(+)</text>
        <dbReference type="Rhea" id="RHEA:17989"/>
        <dbReference type="Rhea" id="RHEA-COMP:9863"/>
        <dbReference type="Rhea" id="RHEA-COMP:11604"/>
        <dbReference type="ChEBI" id="CHEBI:15378"/>
        <dbReference type="ChEBI" id="CHEBI:29999"/>
        <dbReference type="ChEBI" id="CHEBI:30616"/>
        <dbReference type="ChEBI" id="CHEBI:83421"/>
        <dbReference type="ChEBI" id="CHEBI:456216"/>
        <dbReference type="EC" id="2.7.11.1"/>
    </reaction>
</comment>
<dbReference type="SUPFAM" id="SSF56112">
    <property type="entry name" value="Protein kinase-like (PK-like)"/>
    <property type="match status" value="1"/>
</dbReference>
<evidence type="ECO:0000256" key="10">
    <source>
        <dbReference type="ARBA" id="ARBA00048679"/>
    </source>
</evidence>
<dbReference type="AlphaFoldDB" id="A0A8J7ARV4"/>
<evidence type="ECO:0000256" key="4">
    <source>
        <dbReference type="ARBA" id="ARBA00022679"/>
    </source>
</evidence>
<evidence type="ECO:0000256" key="11">
    <source>
        <dbReference type="PROSITE-ProRule" id="PRU10141"/>
    </source>
</evidence>
<dbReference type="InterPro" id="IPR028082">
    <property type="entry name" value="Peripla_BP_I"/>
</dbReference>
<dbReference type="InterPro" id="IPR028081">
    <property type="entry name" value="Leu-bd"/>
</dbReference>
<dbReference type="PANTHER" id="PTHR24363:SF0">
    <property type="entry name" value="SERINE_THREONINE KINASE LIKE DOMAIN CONTAINING 1"/>
    <property type="match status" value="1"/>
</dbReference>
<dbReference type="EC" id="2.7.11.1" evidence="2"/>
<proteinExistence type="inferred from homology"/>
<keyword evidence="8 11" id="KW-0067">ATP-binding</keyword>
<dbReference type="Pfam" id="PF13458">
    <property type="entry name" value="Peripla_BP_6"/>
    <property type="match status" value="1"/>
</dbReference>
<evidence type="ECO:0000259" key="12">
    <source>
        <dbReference type="PROSITE" id="PS50011"/>
    </source>
</evidence>
<protein>
    <recommendedName>
        <fullName evidence="2">non-specific serine/threonine protein kinase</fullName>
        <ecNumber evidence="2">2.7.11.1</ecNumber>
    </recommendedName>
</protein>
<dbReference type="CDD" id="cd14014">
    <property type="entry name" value="STKc_PknB_like"/>
    <property type="match status" value="1"/>
</dbReference>
<dbReference type="SUPFAM" id="SSF53822">
    <property type="entry name" value="Periplasmic binding protein-like I"/>
    <property type="match status" value="1"/>
</dbReference>
<name>A0A8J7ARV4_9CYAN</name>
<organism evidence="13 14">
    <name type="scientific">Vasconcelosia minhoensis LEGE 07310</name>
    <dbReference type="NCBI Taxonomy" id="915328"/>
    <lineage>
        <taxon>Bacteria</taxon>
        <taxon>Bacillati</taxon>
        <taxon>Cyanobacteriota</taxon>
        <taxon>Cyanophyceae</taxon>
        <taxon>Nodosilineales</taxon>
        <taxon>Cymatolegaceae</taxon>
        <taxon>Vasconcelosia</taxon>
        <taxon>Vasconcelosia minhoensis</taxon>
    </lineage>
</organism>
<comment type="similarity">
    <text evidence="1">Belongs to the leucine-binding protein family.</text>
</comment>
<dbReference type="InterPro" id="IPR008271">
    <property type="entry name" value="Ser/Thr_kinase_AS"/>
</dbReference>
<keyword evidence="5" id="KW-0732">Signal</keyword>
<evidence type="ECO:0000256" key="3">
    <source>
        <dbReference type="ARBA" id="ARBA00022527"/>
    </source>
</evidence>
<dbReference type="GO" id="GO:0005524">
    <property type="term" value="F:ATP binding"/>
    <property type="evidence" value="ECO:0007669"/>
    <property type="project" value="UniProtKB-UniRule"/>
</dbReference>
<dbReference type="CDD" id="cd06268">
    <property type="entry name" value="PBP1_ABC_transporter_LIVBP-like"/>
    <property type="match status" value="1"/>
</dbReference>
<evidence type="ECO:0000256" key="9">
    <source>
        <dbReference type="ARBA" id="ARBA00047899"/>
    </source>
</evidence>
<evidence type="ECO:0000256" key="6">
    <source>
        <dbReference type="ARBA" id="ARBA00022741"/>
    </source>
</evidence>
<accession>A0A8J7ARV4</accession>
<dbReference type="RefSeq" id="WP_193910438.1">
    <property type="nucleotide sequence ID" value="NZ_JADEXG010000057.1"/>
</dbReference>
<comment type="catalytic activity">
    <reaction evidence="9">
        <text>L-threonyl-[protein] + ATP = O-phospho-L-threonyl-[protein] + ADP + H(+)</text>
        <dbReference type="Rhea" id="RHEA:46608"/>
        <dbReference type="Rhea" id="RHEA-COMP:11060"/>
        <dbReference type="Rhea" id="RHEA-COMP:11605"/>
        <dbReference type="ChEBI" id="CHEBI:15378"/>
        <dbReference type="ChEBI" id="CHEBI:30013"/>
        <dbReference type="ChEBI" id="CHEBI:30616"/>
        <dbReference type="ChEBI" id="CHEBI:61977"/>
        <dbReference type="ChEBI" id="CHEBI:456216"/>
        <dbReference type="EC" id="2.7.11.1"/>
    </reaction>
</comment>
<keyword evidence="6 11" id="KW-0547">Nucleotide-binding</keyword>
<dbReference type="Gene3D" id="3.40.50.2300">
    <property type="match status" value="2"/>
</dbReference>
<dbReference type="PROSITE" id="PS00108">
    <property type="entry name" value="PROTEIN_KINASE_ST"/>
    <property type="match status" value="1"/>
</dbReference>
<dbReference type="Pfam" id="PF00069">
    <property type="entry name" value="Pkinase"/>
    <property type="match status" value="1"/>
</dbReference>
<dbReference type="Gene3D" id="1.10.510.10">
    <property type="entry name" value="Transferase(Phosphotransferase) domain 1"/>
    <property type="match status" value="1"/>
</dbReference>